<dbReference type="Proteomes" id="UP000550729">
    <property type="component" value="Unassembled WGS sequence"/>
</dbReference>
<dbReference type="CDD" id="cd20299">
    <property type="entry name" value="cupin_YP766765-like"/>
    <property type="match status" value="1"/>
</dbReference>
<proteinExistence type="predicted"/>
<protein>
    <submittedName>
        <fullName evidence="3">Cupin domain-containing protein</fullName>
    </submittedName>
</protein>
<organism evidence="3 4">
    <name type="scientific">Gordonia asplenii</name>
    <dbReference type="NCBI Taxonomy" id="2725283"/>
    <lineage>
        <taxon>Bacteria</taxon>
        <taxon>Bacillati</taxon>
        <taxon>Actinomycetota</taxon>
        <taxon>Actinomycetes</taxon>
        <taxon>Mycobacteriales</taxon>
        <taxon>Gordoniaceae</taxon>
        <taxon>Gordonia</taxon>
    </lineage>
</organism>
<dbReference type="RefSeq" id="WP_170193185.1">
    <property type="nucleotide sequence ID" value="NZ_JABBNB010000004.1"/>
</dbReference>
<dbReference type="AlphaFoldDB" id="A0A848KRV8"/>
<feature type="region of interest" description="Disordered" evidence="1">
    <location>
        <begin position="1"/>
        <end position="35"/>
    </location>
</feature>
<dbReference type="InterPro" id="IPR014710">
    <property type="entry name" value="RmlC-like_jellyroll"/>
</dbReference>
<evidence type="ECO:0000256" key="1">
    <source>
        <dbReference type="SAM" id="MobiDB-lite"/>
    </source>
</evidence>
<dbReference type="SUPFAM" id="SSF51182">
    <property type="entry name" value="RmlC-like cupins"/>
    <property type="match status" value="1"/>
</dbReference>
<dbReference type="Gene3D" id="2.60.120.10">
    <property type="entry name" value="Jelly Rolls"/>
    <property type="match status" value="1"/>
</dbReference>
<keyword evidence="4" id="KW-1185">Reference proteome</keyword>
<dbReference type="EMBL" id="JABBNB010000004">
    <property type="protein sequence ID" value="NMO00687.1"/>
    <property type="molecule type" value="Genomic_DNA"/>
</dbReference>
<sequence>MSMRVTRVGDAERFDSSGHHGVVPMRLQGDQSSPTDGFTVVLSNYESGGAADTAAQPAETVYVMVSGELTFESGDDIVRLGPLDSVHFPAGAARSVRNETDEPASMIVIRSKR</sequence>
<dbReference type="Pfam" id="PF07883">
    <property type="entry name" value="Cupin_2"/>
    <property type="match status" value="1"/>
</dbReference>
<evidence type="ECO:0000313" key="3">
    <source>
        <dbReference type="EMBL" id="NMO00687.1"/>
    </source>
</evidence>
<feature type="domain" description="Cupin type-2" evidence="2">
    <location>
        <begin position="44"/>
        <end position="109"/>
    </location>
</feature>
<evidence type="ECO:0000259" key="2">
    <source>
        <dbReference type="Pfam" id="PF07883"/>
    </source>
</evidence>
<comment type="caution">
    <text evidence="3">The sequence shown here is derived from an EMBL/GenBank/DDBJ whole genome shotgun (WGS) entry which is preliminary data.</text>
</comment>
<accession>A0A848KRV8</accession>
<dbReference type="InterPro" id="IPR011051">
    <property type="entry name" value="RmlC_Cupin_sf"/>
</dbReference>
<gene>
    <name evidence="3" type="ORF">HH308_05590</name>
</gene>
<dbReference type="InterPro" id="IPR013096">
    <property type="entry name" value="Cupin_2"/>
</dbReference>
<name>A0A848KRV8_9ACTN</name>
<reference evidence="3 4" key="1">
    <citation type="submission" date="2020-04" db="EMBL/GenBank/DDBJ databases">
        <title>Gordonia sp. nov. TBRC 11910.</title>
        <authorList>
            <person name="Suriyachadkun C."/>
        </authorList>
    </citation>
    <scope>NUCLEOTIDE SEQUENCE [LARGE SCALE GENOMIC DNA]</scope>
    <source>
        <strain evidence="3 4">TBRC 11910</strain>
    </source>
</reference>
<evidence type="ECO:0000313" key="4">
    <source>
        <dbReference type="Proteomes" id="UP000550729"/>
    </source>
</evidence>
<feature type="compositionally biased region" description="Basic and acidic residues" evidence="1">
    <location>
        <begin position="7"/>
        <end position="18"/>
    </location>
</feature>